<dbReference type="AlphaFoldDB" id="A4X2B7"/>
<protein>
    <submittedName>
        <fullName evidence="3">Phage-related protein-like protein</fullName>
    </submittedName>
</protein>
<keyword evidence="2" id="KW-1133">Transmembrane helix</keyword>
<dbReference type="eggNOG" id="COG5412">
    <property type="taxonomic scope" value="Bacteria"/>
</dbReference>
<dbReference type="PANTHER" id="PTHR37813:SF1">
    <property type="entry name" value="FELS-2 PROPHAGE PROTEIN"/>
    <property type="match status" value="1"/>
</dbReference>
<feature type="transmembrane region" description="Helical" evidence="2">
    <location>
        <begin position="805"/>
        <end position="831"/>
    </location>
</feature>
<keyword evidence="1" id="KW-0175">Coiled coil</keyword>
<organism evidence="3 4">
    <name type="scientific">Salinispora tropica (strain ATCC BAA-916 / DSM 44818 / JCM 13857 / NBRC 105044 / CNB-440)</name>
    <dbReference type="NCBI Taxonomy" id="369723"/>
    <lineage>
        <taxon>Bacteria</taxon>
        <taxon>Bacillati</taxon>
        <taxon>Actinomycetota</taxon>
        <taxon>Actinomycetes</taxon>
        <taxon>Micromonosporales</taxon>
        <taxon>Micromonosporaceae</taxon>
        <taxon>Salinispora</taxon>
    </lineage>
</organism>
<dbReference type="EMBL" id="CP000667">
    <property type="protein sequence ID" value="ABP53017.1"/>
    <property type="molecule type" value="Genomic_DNA"/>
</dbReference>
<keyword evidence="2" id="KW-0812">Transmembrane</keyword>
<dbReference type="RefSeq" id="WP_011904451.1">
    <property type="nucleotide sequence ID" value="NC_009380.1"/>
</dbReference>
<dbReference type="SUPFAM" id="SSF48371">
    <property type="entry name" value="ARM repeat"/>
    <property type="match status" value="1"/>
</dbReference>
<feature type="transmembrane region" description="Helical" evidence="2">
    <location>
        <begin position="699"/>
        <end position="722"/>
    </location>
</feature>
<dbReference type="PATRIC" id="fig|369723.5.peg.545"/>
<accession>A4X2B7</accession>
<evidence type="ECO:0000313" key="3">
    <source>
        <dbReference type="EMBL" id="ABP53017.1"/>
    </source>
</evidence>
<evidence type="ECO:0000256" key="1">
    <source>
        <dbReference type="SAM" id="Coils"/>
    </source>
</evidence>
<feature type="transmembrane region" description="Helical" evidence="2">
    <location>
        <begin position="259"/>
        <end position="281"/>
    </location>
</feature>
<keyword evidence="4" id="KW-1185">Reference proteome</keyword>
<dbReference type="STRING" id="369723.Strop_0533"/>
<feature type="transmembrane region" description="Helical" evidence="2">
    <location>
        <begin position="728"/>
        <end position="748"/>
    </location>
</feature>
<feature type="coiled-coil region" evidence="1">
    <location>
        <begin position="21"/>
        <end position="75"/>
    </location>
</feature>
<feature type="transmembrane region" description="Helical" evidence="2">
    <location>
        <begin position="868"/>
        <end position="890"/>
    </location>
</feature>
<name>A4X2B7_SALTO</name>
<dbReference type="KEGG" id="stp:Strop_0533"/>
<gene>
    <name evidence="3" type="ordered locus">Strop_0533</name>
</gene>
<proteinExistence type="predicted"/>
<dbReference type="Proteomes" id="UP000000235">
    <property type="component" value="Chromosome"/>
</dbReference>
<dbReference type="InterPro" id="IPR016024">
    <property type="entry name" value="ARM-type_fold"/>
</dbReference>
<reference evidence="4" key="1">
    <citation type="journal article" date="2007" name="Proc. Natl. Acad. Sci. U.S.A.">
        <title>Genome sequencing reveals complex secondary metabolome in the marine actinomycete Salinispora tropica.</title>
        <authorList>
            <person name="Udwary D.W."/>
            <person name="Zeigler L."/>
            <person name="Asolkar R.N."/>
            <person name="Singan V."/>
            <person name="Lapidus A."/>
            <person name="Fenical W."/>
            <person name="Jensen P.R."/>
            <person name="Moore B.S."/>
        </authorList>
    </citation>
    <scope>NUCLEOTIDE SEQUENCE [LARGE SCALE GENOMIC DNA]</scope>
    <source>
        <strain evidence="4">ATCC BAA-916 / DSM 44818 / CNB-440</strain>
    </source>
</reference>
<feature type="transmembrane region" description="Helical" evidence="2">
    <location>
        <begin position="287"/>
        <end position="311"/>
    </location>
</feature>
<evidence type="ECO:0000313" key="4">
    <source>
        <dbReference type="Proteomes" id="UP000000235"/>
    </source>
</evidence>
<evidence type="ECO:0000256" key="2">
    <source>
        <dbReference type="SAM" id="Phobius"/>
    </source>
</evidence>
<keyword evidence="2" id="KW-0472">Membrane</keyword>
<dbReference type="HOGENOM" id="CLU_304980_0_0_11"/>
<sequence length="1077" mass="113041">MTDQIIGRIFVKVTPDTSAFRAEAKAQLEREERRLPELTTRLAVELDDGEAAETAAEARAVRDSAQQAMRDLTLRVNLDDLSSVRSALARVNAELVNLDAIELPVELDRDSLESMRDLLEQRVKDIGIDIKVNLDDEASIERAIKKVEAQLSALNEINLNVDLNDASLSAAKAELEARLDQVRVETDIDNAASARVSAALAILTRTRDAVIRPVIDRSALAAVRFVDVLSGFRALRESIAQARTAFLGLFTNLPQISTMALAVTALSGALVSAAGNAIGLAGSLAQLLPIALALPGIAIGLAAMAVAFADFGNQLPAVAERFGQLQGIISDGFWEIARGPINNLLTAALPLLEAGLGKVSGSIGGFFAAFAGSLGAEGGFLSELPQMFDRLNESINIFTGYTPALAAIMTIFGQIGSSILPPLADLIGRTADEFAAFLTAQTAGDGLTSIVESSIEALSGLIETLKGAFQVFTALWRAADAAGTATLSSLGSGLQEFAKTLEGPEIQGALTSLFSAVQEMFDSFVNEAGPAFSQVFIGLVSVLRDVLPLVGSAWGQMAAVLGEIFSTPAFQEGLTSFFVGVNAAVTALLPALTPIADLVGSLGPVLGQLAAQIGEVFGSLTPTLDGLVAALLPVIEMLGDGLVQVVRAISPALSEIATVASATLSGLTPLLQPIIDALVQIVQAVLPALMPVISALQPLLLSIAELALPVISTLLAALAPILADAVAALQPVIDIIVELLDLLVPLLIPALDMMTRALAQNLGVVVEGAAQAIAGLVDVIRGVIDFLVGVFTGDWERAWSGVQSIFSGIIDAVIGILKIIFGPFGTMAGIFSDGLSRVSDLWSSVWSSVGAVAVAAWNGIVNHIQDRINFMVGIFRGIWGAVSGAITSLWNEIRRQFERGIQTAVDAVDTGVDDTLSFFRNLPDQIRSALGNLGKLLVDAGKALLRGLIDGIQSMFGEVRGNLNSLTDLMPDWKGPPSTDRTLLYGAGRLIIDGFIEGLESRYDMVRRSLGELTKDVASTEFGVPTASLGINSDAYGSDVGRATDSKTINYHAAPGSSMDSEEDLFAALGRARAWGW</sequence>
<dbReference type="PANTHER" id="PTHR37813">
    <property type="entry name" value="FELS-2 PROPHAGE PROTEIN"/>
    <property type="match status" value="1"/>
</dbReference>
<feature type="transmembrane region" description="Helical" evidence="2">
    <location>
        <begin position="843"/>
        <end position="861"/>
    </location>
</feature>